<dbReference type="PROSITE" id="PS51257">
    <property type="entry name" value="PROKAR_LIPOPROTEIN"/>
    <property type="match status" value="1"/>
</dbReference>
<gene>
    <name evidence="1" type="ORF">M0R45_020067</name>
</gene>
<evidence type="ECO:0000313" key="1">
    <source>
        <dbReference type="EMBL" id="KAK9932845.1"/>
    </source>
</evidence>
<organism evidence="1 2">
    <name type="scientific">Rubus argutus</name>
    <name type="common">Southern blackberry</name>
    <dbReference type="NCBI Taxonomy" id="59490"/>
    <lineage>
        <taxon>Eukaryota</taxon>
        <taxon>Viridiplantae</taxon>
        <taxon>Streptophyta</taxon>
        <taxon>Embryophyta</taxon>
        <taxon>Tracheophyta</taxon>
        <taxon>Spermatophyta</taxon>
        <taxon>Magnoliopsida</taxon>
        <taxon>eudicotyledons</taxon>
        <taxon>Gunneridae</taxon>
        <taxon>Pentapetalae</taxon>
        <taxon>rosids</taxon>
        <taxon>fabids</taxon>
        <taxon>Rosales</taxon>
        <taxon>Rosaceae</taxon>
        <taxon>Rosoideae</taxon>
        <taxon>Rosoideae incertae sedis</taxon>
        <taxon>Rubus</taxon>
    </lineage>
</organism>
<evidence type="ECO:0000313" key="2">
    <source>
        <dbReference type="Proteomes" id="UP001457282"/>
    </source>
</evidence>
<accession>A0AAW1X8X8</accession>
<reference evidence="1 2" key="1">
    <citation type="journal article" date="2023" name="G3 (Bethesda)">
        <title>A chromosome-length genome assembly and annotation of blackberry (Rubus argutus, cv. 'Hillquist').</title>
        <authorList>
            <person name="Bruna T."/>
            <person name="Aryal R."/>
            <person name="Dudchenko O."/>
            <person name="Sargent D.J."/>
            <person name="Mead D."/>
            <person name="Buti M."/>
            <person name="Cavallini A."/>
            <person name="Hytonen T."/>
            <person name="Andres J."/>
            <person name="Pham M."/>
            <person name="Weisz D."/>
            <person name="Mascagni F."/>
            <person name="Usai G."/>
            <person name="Natali L."/>
            <person name="Bassil N."/>
            <person name="Fernandez G.E."/>
            <person name="Lomsadze A."/>
            <person name="Armour M."/>
            <person name="Olukolu B."/>
            <person name="Poorten T."/>
            <person name="Britton C."/>
            <person name="Davik J."/>
            <person name="Ashrafi H."/>
            <person name="Aiden E.L."/>
            <person name="Borodovsky M."/>
            <person name="Worthington M."/>
        </authorList>
    </citation>
    <scope>NUCLEOTIDE SEQUENCE [LARGE SCALE GENOMIC DNA]</scope>
    <source>
        <strain evidence="1">PI 553951</strain>
    </source>
</reference>
<dbReference type="Proteomes" id="UP001457282">
    <property type="component" value="Unassembled WGS sequence"/>
</dbReference>
<protein>
    <submittedName>
        <fullName evidence="1">Uncharacterized protein</fullName>
    </submittedName>
</protein>
<dbReference type="AlphaFoldDB" id="A0AAW1X8X8"/>
<keyword evidence="2" id="KW-1185">Reference proteome</keyword>
<dbReference type="EMBL" id="JBEDUW010000004">
    <property type="protein sequence ID" value="KAK9932845.1"/>
    <property type="molecule type" value="Genomic_DNA"/>
</dbReference>
<name>A0AAW1X8X8_RUBAR</name>
<sequence>MKCRFKYLPDDSQATALLSLFLTSCRQSELEVLFATGSRVPEWFTCRTDFETFSSYMDNGLYVYNFSIEIPGNFKWENKGLAFCAQREKCSQLVNPTFKVIEIYINGVCIIENSKTPEYRLWRLFRGYVWLHYMPFDTIIKRLSEAGLPPLSNCQVQFVFRYRTKNLFGIRVEGSCGVHVVMPEDEGVFINGSSNPVLRRVEQLMKFDGQDIAEHKKQNLTEEEWNKANLNAASAGRSRTEMLCWQRPLEGLFRSKVKNW</sequence>
<comment type="caution">
    <text evidence="1">The sequence shown here is derived from an EMBL/GenBank/DDBJ whole genome shotgun (WGS) entry which is preliminary data.</text>
</comment>
<proteinExistence type="predicted"/>